<evidence type="ECO:0000313" key="2">
    <source>
        <dbReference type="Proteomes" id="UP000749293"/>
    </source>
</evidence>
<dbReference type="InterPro" id="IPR016181">
    <property type="entry name" value="Acyl_CoA_acyltransferase"/>
</dbReference>
<gene>
    <name evidence="1" type="ORF">GMORB2_1833</name>
</gene>
<dbReference type="Gene3D" id="3.40.630.30">
    <property type="match status" value="1"/>
</dbReference>
<sequence length="308" mass="34324">MPPNVHVYHEAPSSLEDLLSSHMPRSLPLLRRLQFSKYRTASSPAERFILVADDDSYNAFTAAYIDVSGGPDTHMWLYSTLEDGEAYIDGDAQNHYRPQFDLLVRASIDIAKEYGKPTFYPEGVLLGSLNTRVRRVMENMGCLSSRLSGYYDKWLFKADKLGGAEGFVLPEGMKWDSPNYSDCVTAVERTDVPRTPDVLMRLPGLVIRLDDGTPISWAFIGSDGSLVSLHCEEQYRRRGLAKALATKLIKQGTGFPSQNDGWSSADVANDNLGSRAICKGLNGTVDWEVSWYISPPLLLFLCFFPTCS</sequence>
<dbReference type="InterPro" id="IPR053225">
    <property type="entry name" value="Acyl-CoA_N-acyltransferase"/>
</dbReference>
<comment type="caution">
    <text evidence="1">The sequence shown here is derived from an EMBL/GenBank/DDBJ whole genome shotgun (WGS) entry which is preliminary data.</text>
</comment>
<organism evidence="1 2">
    <name type="scientific">Geosmithia morbida</name>
    <dbReference type="NCBI Taxonomy" id="1094350"/>
    <lineage>
        <taxon>Eukaryota</taxon>
        <taxon>Fungi</taxon>
        <taxon>Dikarya</taxon>
        <taxon>Ascomycota</taxon>
        <taxon>Pezizomycotina</taxon>
        <taxon>Sordariomycetes</taxon>
        <taxon>Hypocreomycetidae</taxon>
        <taxon>Hypocreales</taxon>
        <taxon>Bionectriaceae</taxon>
        <taxon>Geosmithia</taxon>
    </lineage>
</organism>
<dbReference type="GeneID" id="55968063"/>
<dbReference type="PANTHER" id="PTHR20958:SF6">
    <property type="entry name" value="GLYCINE N-ACYLTRANSFERASE-LIKE PROTEIN"/>
    <property type="match status" value="1"/>
</dbReference>
<dbReference type="EMBL" id="JAANYQ010000012">
    <property type="protein sequence ID" value="KAF4121426.1"/>
    <property type="molecule type" value="Genomic_DNA"/>
</dbReference>
<dbReference type="OrthoDB" id="61870at2759"/>
<dbReference type="SUPFAM" id="SSF55729">
    <property type="entry name" value="Acyl-CoA N-acyltransferases (Nat)"/>
    <property type="match status" value="1"/>
</dbReference>
<proteinExistence type="predicted"/>
<dbReference type="Proteomes" id="UP000749293">
    <property type="component" value="Unassembled WGS sequence"/>
</dbReference>
<accession>A0A9P5D2F4</accession>
<keyword evidence="2" id="KW-1185">Reference proteome</keyword>
<dbReference type="AlphaFoldDB" id="A0A9P5D2F4"/>
<dbReference type="PANTHER" id="PTHR20958">
    <property type="entry name" value="GLYCINE N-ACYLTRANSFERASE-LIKE PROTEIN"/>
    <property type="match status" value="1"/>
</dbReference>
<reference evidence="1" key="1">
    <citation type="submission" date="2020-03" db="EMBL/GenBank/DDBJ databases">
        <title>Site-based positive gene gene selection in Geosmithia morbida across the United States reveals a broad range of putative effectors and factors for local host and environmental adapation.</title>
        <authorList>
            <person name="Onufrak A."/>
            <person name="Murdoch R.W."/>
            <person name="Gazis R."/>
            <person name="Huff M."/>
            <person name="Staton M."/>
            <person name="Klingeman W."/>
            <person name="Hadziabdic D."/>
        </authorList>
    </citation>
    <scope>NUCLEOTIDE SEQUENCE</scope>
    <source>
        <strain evidence="1">1262</strain>
    </source>
</reference>
<evidence type="ECO:0000313" key="1">
    <source>
        <dbReference type="EMBL" id="KAF4121426.1"/>
    </source>
</evidence>
<dbReference type="RefSeq" id="XP_035320078.1">
    <property type="nucleotide sequence ID" value="XM_035463814.1"/>
</dbReference>
<name>A0A9P5D2F4_9HYPO</name>
<protein>
    <submittedName>
        <fullName evidence="1">Acetyltransferase</fullName>
    </submittedName>
</protein>